<keyword evidence="2 5" id="KW-0812">Transmembrane</keyword>
<evidence type="ECO:0000256" key="5">
    <source>
        <dbReference type="SAM" id="Phobius"/>
    </source>
</evidence>
<feature type="transmembrane region" description="Helical" evidence="5">
    <location>
        <begin position="197"/>
        <end position="215"/>
    </location>
</feature>
<dbReference type="EMBL" id="MFHJ01000037">
    <property type="protein sequence ID" value="OGF73505.1"/>
    <property type="molecule type" value="Genomic_DNA"/>
</dbReference>
<dbReference type="Proteomes" id="UP000178276">
    <property type="component" value="Unassembled WGS sequence"/>
</dbReference>
<dbReference type="AlphaFoldDB" id="A0A1F5WD19"/>
<gene>
    <name evidence="6" type="ORF">A2W57_02275</name>
</gene>
<comment type="subcellular location">
    <subcellularLocation>
        <location evidence="1">Membrane</location>
        <topology evidence="1">Multi-pass membrane protein</topology>
    </subcellularLocation>
</comment>
<comment type="caution">
    <text evidence="6">The sequence shown here is derived from an EMBL/GenBank/DDBJ whole genome shotgun (WGS) entry which is preliminary data.</text>
</comment>
<evidence type="ECO:0000256" key="1">
    <source>
        <dbReference type="ARBA" id="ARBA00004141"/>
    </source>
</evidence>
<dbReference type="Pfam" id="PF02535">
    <property type="entry name" value="Zip"/>
    <property type="match status" value="1"/>
</dbReference>
<accession>A0A1F5WD19</accession>
<protein>
    <recommendedName>
        <fullName evidence="8">ZIP family metal transporter</fullName>
    </recommendedName>
</protein>
<dbReference type="InterPro" id="IPR003689">
    <property type="entry name" value="ZIP"/>
</dbReference>
<proteinExistence type="predicted"/>
<dbReference type="GO" id="GO:0006882">
    <property type="term" value="P:intracellular zinc ion homeostasis"/>
    <property type="evidence" value="ECO:0007669"/>
    <property type="project" value="TreeGrafter"/>
</dbReference>
<evidence type="ECO:0000256" key="3">
    <source>
        <dbReference type="ARBA" id="ARBA00022989"/>
    </source>
</evidence>
<evidence type="ECO:0000256" key="2">
    <source>
        <dbReference type="ARBA" id="ARBA00022692"/>
    </source>
</evidence>
<keyword evidence="3 5" id="KW-1133">Transmembrane helix</keyword>
<evidence type="ECO:0000313" key="6">
    <source>
        <dbReference type="EMBL" id="OGF73505.1"/>
    </source>
</evidence>
<evidence type="ECO:0000256" key="4">
    <source>
        <dbReference type="ARBA" id="ARBA00023136"/>
    </source>
</evidence>
<evidence type="ECO:0000313" key="7">
    <source>
        <dbReference type="Proteomes" id="UP000178276"/>
    </source>
</evidence>
<dbReference type="GO" id="GO:0005385">
    <property type="term" value="F:zinc ion transmembrane transporter activity"/>
    <property type="evidence" value="ECO:0007669"/>
    <property type="project" value="TreeGrafter"/>
</dbReference>
<evidence type="ECO:0008006" key="8">
    <source>
        <dbReference type="Google" id="ProtNLM"/>
    </source>
</evidence>
<name>A0A1F5WD19_9BACT</name>
<sequence>MDNILYILGSVGAVSLISFAGVLTLSFREERLARIVFMFVAVATGALLGDAFLHLIPEAYEKIKNPETISLLIILGMLVFFVLEKVLRWHHHHDDMSHESDREDPKYLGRLILISDGLHNLIDGVVIAVSYFISVEIGLATTLAVILHEIPQEIGDFGVLIHSGYRPRQALWFNFLSAATSLAGAILVIALGSFPEYILDWVIPFAAGIFIYIASSDLVPELHRSSGKKFGTVFKELLGICVGILVMYALLFLE</sequence>
<dbReference type="PANTHER" id="PTHR16950:SF16">
    <property type="entry name" value="ZINC TRANSPORTER ZIP13"/>
    <property type="match status" value="1"/>
</dbReference>
<dbReference type="PANTHER" id="PTHR16950">
    <property type="entry name" value="ZINC TRANSPORTER SLC39A7 HISTIDINE-RICH MEMBRANE PROTEIN KE4"/>
    <property type="match status" value="1"/>
</dbReference>
<reference evidence="6 7" key="1">
    <citation type="journal article" date="2016" name="Nat. Commun.">
        <title>Thousands of microbial genomes shed light on interconnected biogeochemical processes in an aquifer system.</title>
        <authorList>
            <person name="Anantharaman K."/>
            <person name="Brown C.T."/>
            <person name="Hug L.A."/>
            <person name="Sharon I."/>
            <person name="Castelle C.J."/>
            <person name="Probst A.J."/>
            <person name="Thomas B.C."/>
            <person name="Singh A."/>
            <person name="Wilkins M.J."/>
            <person name="Karaoz U."/>
            <person name="Brodie E.L."/>
            <person name="Williams K.H."/>
            <person name="Hubbard S.S."/>
            <person name="Banfield J.F."/>
        </authorList>
    </citation>
    <scope>NUCLEOTIDE SEQUENCE [LARGE SCALE GENOMIC DNA]</scope>
</reference>
<feature type="transmembrane region" description="Helical" evidence="5">
    <location>
        <begin position="68"/>
        <end position="87"/>
    </location>
</feature>
<organism evidence="6 7">
    <name type="scientific">Candidatus Giovannonibacteria bacterium RIFCSPHIGHO2_02_43_16</name>
    <dbReference type="NCBI Taxonomy" id="1798331"/>
    <lineage>
        <taxon>Bacteria</taxon>
        <taxon>Candidatus Giovannoniibacteriota</taxon>
    </lineage>
</organism>
<dbReference type="STRING" id="1798331.A2W57_02275"/>
<feature type="transmembrane region" description="Helical" evidence="5">
    <location>
        <begin position="6"/>
        <end position="25"/>
    </location>
</feature>
<feature type="transmembrane region" description="Helical" evidence="5">
    <location>
        <begin position="236"/>
        <end position="253"/>
    </location>
</feature>
<dbReference type="GO" id="GO:0016020">
    <property type="term" value="C:membrane"/>
    <property type="evidence" value="ECO:0007669"/>
    <property type="project" value="UniProtKB-SubCell"/>
</dbReference>
<keyword evidence="4 5" id="KW-0472">Membrane</keyword>
<feature type="transmembrane region" description="Helical" evidence="5">
    <location>
        <begin position="32"/>
        <end position="56"/>
    </location>
</feature>
<feature type="transmembrane region" description="Helical" evidence="5">
    <location>
        <begin position="171"/>
        <end position="191"/>
    </location>
</feature>